<dbReference type="InterPro" id="IPR038567">
    <property type="entry name" value="T_Elf1_sf"/>
</dbReference>
<dbReference type="AlphaFoldDB" id="A0A7C1IDJ9"/>
<name>A0A7C1IDJ9_9CREN</name>
<keyword evidence="1" id="KW-0862">Zinc</keyword>
<protein>
    <recommendedName>
        <fullName evidence="3">Transcription elongation factor</fullName>
    </recommendedName>
</protein>
<evidence type="ECO:0000313" key="2">
    <source>
        <dbReference type="EMBL" id="HDS10830.1"/>
    </source>
</evidence>
<proteinExistence type="predicted"/>
<dbReference type="InterPro" id="IPR007808">
    <property type="entry name" value="Elf1"/>
</dbReference>
<gene>
    <name evidence="2" type="ORF">ENO04_04365</name>
</gene>
<reference evidence="2" key="1">
    <citation type="journal article" date="2020" name="mSystems">
        <title>Genome- and Community-Level Interaction Insights into Carbon Utilization and Element Cycling Functions of Hydrothermarchaeota in Hydrothermal Sediment.</title>
        <authorList>
            <person name="Zhou Z."/>
            <person name="Liu Y."/>
            <person name="Xu W."/>
            <person name="Pan J."/>
            <person name="Luo Z.H."/>
            <person name="Li M."/>
        </authorList>
    </citation>
    <scope>NUCLEOTIDE SEQUENCE [LARGE SCALE GENOMIC DNA]</scope>
    <source>
        <strain evidence="2">SpSt-123</strain>
    </source>
</reference>
<evidence type="ECO:0008006" key="3">
    <source>
        <dbReference type="Google" id="ProtNLM"/>
    </source>
</evidence>
<evidence type="ECO:0000256" key="1">
    <source>
        <dbReference type="ARBA" id="ARBA00022833"/>
    </source>
</evidence>
<dbReference type="Pfam" id="PF05129">
    <property type="entry name" value="Zn_ribbon_Elf1"/>
    <property type="match status" value="1"/>
</dbReference>
<organism evidence="2">
    <name type="scientific">Fervidicoccus fontis</name>
    <dbReference type="NCBI Taxonomy" id="683846"/>
    <lineage>
        <taxon>Archaea</taxon>
        <taxon>Thermoproteota</taxon>
        <taxon>Thermoprotei</taxon>
        <taxon>Fervidicoccales</taxon>
        <taxon>Fervidicoccaceae</taxon>
        <taxon>Fervidicoccus</taxon>
    </lineage>
</organism>
<accession>A0A7C1IDJ9</accession>
<dbReference type="Gene3D" id="2.20.25.190">
    <property type="match status" value="1"/>
</dbReference>
<comment type="caution">
    <text evidence="2">The sequence shown here is derived from an EMBL/GenBank/DDBJ whole genome shotgun (WGS) entry which is preliminary data.</text>
</comment>
<dbReference type="SUPFAM" id="SSF57783">
    <property type="entry name" value="Zinc beta-ribbon"/>
    <property type="match status" value="1"/>
</dbReference>
<dbReference type="EMBL" id="DSDY01000136">
    <property type="protein sequence ID" value="HDS10830.1"/>
    <property type="molecule type" value="Genomic_DNA"/>
</dbReference>
<sequence length="113" mass="12305">MGRRKKRKKVVPKVVKRLPKIFLCPNCGRQSLSIAMTPIEGSDYSEAVARCGECGLCIKVIVPKLYQSVDAYGKVIDIFESFEGDIEEAISRNECIGGGANTNEQGESGEVPP</sequence>